<feature type="region of interest" description="Disordered" evidence="1">
    <location>
        <begin position="1"/>
        <end position="44"/>
    </location>
</feature>
<dbReference type="EMBL" id="CP000613">
    <property type="protein sequence ID" value="ACI97979.1"/>
    <property type="molecule type" value="Genomic_DNA"/>
</dbReference>
<feature type="compositionally biased region" description="Basic residues" evidence="1">
    <location>
        <begin position="12"/>
        <end position="24"/>
    </location>
</feature>
<accession>B6IR93</accession>
<reference evidence="2 3" key="1">
    <citation type="journal article" date="2010" name="BMC Genomics">
        <title>Metabolic flexibility revealed in the genome of the cyst-forming alpha-1 proteobacterium Rhodospirillum centenum.</title>
        <authorList>
            <person name="Lu Y.K."/>
            <person name="Marden J."/>
            <person name="Han M."/>
            <person name="Swingley W.D."/>
            <person name="Mastrian S.D."/>
            <person name="Chowdhury S.R."/>
            <person name="Hao J."/>
            <person name="Helmy T."/>
            <person name="Kim S."/>
            <person name="Kurdoglu A.A."/>
            <person name="Matthies H.J."/>
            <person name="Rollo D."/>
            <person name="Stothard P."/>
            <person name="Blankenship R.E."/>
            <person name="Bauer C.E."/>
            <person name="Touchman J.W."/>
        </authorList>
    </citation>
    <scope>NUCLEOTIDE SEQUENCE [LARGE SCALE GENOMIC DNA]</scope>
    <source>
        <strain evidence="3">ATCC 51521 / SW</strain>
    </source>
</reference>
<evidence type="ECO:0000313" key="2">
    <source>
        <dbReference type="EMBL" id="ACI97979.1"/>
    </source>
</evidence>
<name>B6IR93_RHOCS</name>
<gene>
    <name evidence="2" type="ordered locus">RC1_0542</name>
</gene>
<feature type="compositionally biased region" description="Low complexity" evidence="1">
    <location>
        <begin position="26"/>
        <end position="38"/>
    </location>
</feature>
<evidence type="ECO:0000313" key="3">
    <source>
        <dbReference type="Proteomes" id="UP000001591"/>
    </source>
</evidence>
<organism evidence="2 3">
    <name type="scientific">Rhodospirillum centenum (strain ATCC 51521 / SW)</name>
    <dbReference type="NCBI Taxonomy" id="414684"/>
    <lineage>
        <taxon>Bacteria</taxon>
        <taxon>Pseudomonadati</taxon>
        <taxon>Pseudomonadota</taxon>
        <taxon>Alphaproteobacteria</taxon>
        <taxon>Rhodospirillales</taxon>
        <taxon>Rhodospirillaceae</taxon>
        <taxon>Rhodospirillum</taxon>
    </lineage>
</organism>
<dbReference type="HOGENOM" id="CLU_3221265_0_0_5"/>
<evidence type="ECO:0000256" key="1">
    <source>
        <dbReference type="SAM" id="MobiDB-lite"/>
    </source>
</evidence>
<dbReference type="KEGG" id="rce:RC1_0542"/>
<feature type="compositionally biased region" description="Low complexity" evidence="1">
    <location>
        <begin position="1"/>
        <end position="11"/>
    </location>
</feature>
<keyword evidence="3" id="KW-1185">Reference proteome</keyword>
<sequence>MQPQRPRALAPRGRRGRRRRRGGAHRAGPSGRARPRAPSCRAER</sequence>
<protein>
    <submittedName>
        <fullName evidence="2">Uncharacterized protein</fullName>
    </submittedName>
</protein>
<dbReference type="AlphaFoldDB" id="B6IR93"/>
<proteinExistence type="predicted"/>
<dbReference type="Proteomes" id="UP000001591">
    <property type="component" value="Chromosome"/>
</dbReference>